<proteinExistence type="predicted"/>
<evidence type="ECO:0000256" key="1">
    <source>
        <dbReference type="ARBA" id="ARBA00004141"/>
    </source>
</evidence>
<dbReference type="Proteomes" id="UP000824969">
    <property type="component" value="Chromosome"/>
</dbReference>
<evidence type="ECO:0000313" key="7">
    <source>
        <dbReference type="Proteomes" id="UP000824969"/>
    </source>
</evidence>
<dbReference type="InterPro" id="IPR052561">
    <property type="entry name" value="ComplexI_Subunit1"/>
</dbReference>
<dbReference type="GeneID" id="66130796"/>
<sequence>MSVSFAVFAVLNIGFVLLVSPLFMSLIKIVKARAQGRRGPRLLQTYYNLAKLLRKETIYSPVSSWVMRATPYVCLSMAVVAALFVPLLYIPEPVAGFGNVILFLYLLGLARFFTALSGLDAGSTFGGMSSSRDMSLAAVIEPTSIVVMAALAVVARSLNFLEIARNNAGMLFPASATMILIGISLFIILVVETGRIPVDNPETHLELTMVHEGMVLEQSGRNLAMMEYAGAIKQTLFIAIMVSVLMPFGPVTELSAAGVLFAMGLFVVKGSVVSVILGLFESSIAKMRFFSLPNLFIIAYFFSVLTIFIEVFA</sequence>
<evidence type="ECO:0000256" key="3">
    <source>
        <dbReference type="ARBA" id="ARBA00022989"/>
    </source>
</evidence>
<protein>
    <submittedName>
        <fullName evidence="6">Hydrogenase</fullName>
    </submittedName>
</protein>
<keyword evidence="4 5" id="KW-0472">Membrane</keyword>
<dbReference type="PANTHER" id="PTHR43359">
    <property type="entry name" value="FORMATE HYDROGENLYASE SUBUNIT 4"/>
    <property type="match status" value="1"/>
</dbReference>
<dbReference type="Pfam" id="PF00146">
    <property type="entry name" value="NADHdh"/>
    <property type="match status" value="1"/>
</dbReference>
<keyword evidence="3 5" id="KW-1133">Transmembrane helix</keyword>
<dbReference type="RefSeq" id="WP_221058499.1">
    <property type="nucleotide sequence ID" value="NZ_AP019781.1"/>
</dbReference>
<feature type="transmembrane region" description="Helical" evidence="5">
    <location>
        <begin position="96"/>
        <end position="116"/>
    </location>
</feature>
<keyword evidence="7" id="KW-1185">Reference proteome</keyword>
<organism evidence="6 7">
    <name type="scientific">Methanoculleus chikugoensis</name>
    <dbReference type="NCBI Taxonomy" id="118126"/>
    <lineage>
        <taxon>Archaea</taxon>
        <taxon>Methanobacteriati</taxon>
        <taxon>Methanobacteriota</taxon>
        <taxon>Stenosarchaea group</taxon>
        <taxon>Methanomicrobia</taxon>
        <taxon>Methanomicrobiales</taxon>
        <taxon>Methanomicrobiaceae</taxon>
        <taxon>Methanoculleus</taxon>
    </lineage>
</organism>
<reference evidence="6 7" key="1">
    <citation type="submission" date="2019-06" db="EMBL/GenBank/DDBJ databases">
        <title>Complete genome sequence of Methanoculleus chikugoensis strain MG62.</title>
        <authorList>
            <person name="Asakawa S."/>
            <person name="Dianou D."/>
        </authorList>
    </citation>
    <scope>NUCLEOTIDE SEQUENCE [LARGE SCALE GENOMIC DNA]</scope>
    <source>
        <strain evidence="6 7">MG62</strain>
    </source>
</reference>
<feature type="transmembrane region" description="Helical" evidence="5">
    <location>
        <begin position="228"/>
        <end position="248"/>
    </location>
</feature>
<feature type="transmembrane region" description="Helical" evidence="5">
    <location>
        <begin position="254"/>
        <end position="280"/>
    </location>
</feature>
<feature type="transmembrane region" description="Helical" evidence="5">
    <location>
        <begin position="136"/>
        <end position="158"/>
    </location>
</feature>
<feature type="transmembrane region" description="Helical" evidence="5">
    <location>
        <begin position="69"/>
        <end position="90"/>
    </location>
</feature>
<keyword evidence="2 5" id="KW-0812">Transmembrane</keyword>
<evidence type="ECO:0000256" key="2">
    <source>
        <dbReference type="ARBA" id="ARBA00022692"/>
    </source>
</evidence>
<evidence type="ECO:0000256" key="5">
    <source>
        <dbReference type="SAM" id="Phobius"/>
    </source>
</evidence>
<evidence type="ECO:0000256" key="4">
    <source>
        <dbReference type="ARBA" id="ARBA00023136"/>
    </source>
</evidence>
<dbReference type="EMBL" id="AP019781">
    <property type="protein sequence ID" value="BBL68092.1"/>
    <property type="molecule type" value="Genomic_DNA"/>
</dbReference>
<evidence type="ECO:0000313" key="6">
    <source>
        <dbReference type="EMBL" id="BBL68092.1"/>
    </source>
</evidence>
<dbReference type="PANTHER" id="PTHR43359:SF1">
    <property type="entry name" value="FORMATE HYDROGENLYASE SUBUNIT 4-RELATED"/>
    <property type="match status" value="1"/>
</dbReference>
<comment type="subcellular location">
    <subcellularLocation>
        <location evidence="1">Membrane</location>
        <topology evidence="1">Multi-pass membrane protein</topology>
    </subcellularLocation>
</comment>
<dbReference type="InterPro" id="IPR001694">
    <property type="entry name" value="NADH_UbQ_OxRdtase_su1/FPO"/>
</dbReference>
<accession>A0ABN5XHR7</accession>
<feature type="transmembrane region" description="Helical" evidence="5">
    <location>
        <begin position="6"/>
        <end position="27"/>
    </location>
</feature>
<feature type="transmembrane region" description="Helical" evidence="5">
    <location>
        <begin position="170"/>
        <end position="191"/>
    </location>
</feature>
<feature type="transmembrane region" description="Helical" evidence="5">
    <location>
        <begin position="292"/>
        <end position="312"/>
    </location>
</feature>
<gene>
    <name evidence="6" type="ORF">MchiMG62_12730</name>
</gene>
<name>A0ABN5XHR7_9EURY</name>